<comment type="caution">
    <text evidence="10">The sequence shown here is derived from an EMBL/GenBank/DDBJ whole genome shotgun (WGS) entry which is preliminary data.</text>
</comment>
<keyword evidence="5 7" id="KW-0472">Membrane</keyword>
<protein>
    <submittedName>
        <fullName evidence="10">Membrane protein</fullName>
    </submittedName>
</protein>
<keyword evidence="2" id="KW-1003">Cell membrane</keyword>
<feature type="transmembrane region" description="Helical" evidence="7">
    <location>
        <begin position="450"/>
        <end position="468"/>
    </location>
</feature>
<dbReference type="InterPro" id="IPR032692">
    <property type="entry name" value="YccS_N"/>
</dbReference>
<evidence type="ECO:0000313" key="11">
    <source>
        <dbReference type="Proteomes" id="UP000635565"/>
    </source>
</evidence>
<feature type="transmembrane region" description="Helical" evidence="7">
    <location>
        <begin position="475"/>
        <end position="492"/>
    </location>
</feature>
<name>A0ABQ3VMT1_9CHLR</name>
<gene>
    <name evidence="10" type="ORF">KSZ_55360</name>
</gene>
<feature type="transmembrane region" description="Helical" evidence="7">
    <location>
        <begin position="409"/>
        <end position="430"/>
    </location>
</feature>
<evidence type="ECO:0000256" key="2">
    <source>
        <dbReference type="ARBA" id="ARBA00022475"/>
    </source>
</evidence>
<feature type="transmembrane region" description="Helical" evidence="7">
    <location>
        <begin position="36"/>
        <end position="53"/>
    </location>
</feature>
<dbReference type="Pfam" id="PF12805">
    <property type="entry name" value="FUSC-like"/>
    <property type="match status" value="1"/>
</dbReference>
<evidence type="ECO:0000256" key="4">
    <source>
        <dbReference type="ARBA" id="ARBA00022989"/>
    </source>
</evidence>
<accession>A0ABQ3VMT1</accession>
<dbReference type="InterPro" id="IPR049453">
    <property type="entry name" value="Memb_transporter_dom"/>
</dbReference>
<evidence type="ECO:0000313" key="10">
    <source>
        <dbReference type="EMBL" id="GHO87530.1"/>
    </source>
</evidence>
<evidence type="ECO:0000256" key="7">
    <source>
        <dbReference type="SAM" id="Phobius"/>
    </source>
</evidence>
<keyword evidence="3 7" id="KW-0812">Transmembrane</keyword>
<evidence type="ECO:0000259" key="8">
    <source>
        <dbReference type="Pfam" id="PF12805"/>
    </source>
</evidence>
<feature type="transmembrane region" description="Helical" evidence="7">
    <location>
        <begin position="522"/>
        <end position="544"/>
    </location>
</feature>
<sequence length="744" mass="83021">MKVDRLSLFVIDRPALLRGIRITASATVPLIVGQQLGQPALALIAALGGLFVAISDTDGFFRIQILSLIATTVGISTAAFIGTIAGNVPWLAILLALAASFVVGLAGAFGNTVSRASFPVLITLLVMLSRPDNVSSALIRSEAMLPGACWAIALSLLLALIQPLPPRENAVVTYYRSIQAFLKKAGEVILLRQDEPGEWEKAAQNERAAALEAHLAAHTTPGSRLSPLVYSSAQDQHLFALTLLADRLFDTAIVLLEDIEKVDTITYDEHIQISIRQALHSFLHSLEECIQLIENKQTVEQVQNTRQLQQAIDPLRQQVAAKQQKTDEQLLMNHADPFQLQHIMQDFEQVQEILQEIITIEQQPLESSEDERDTALLREFSQLSMASIIQRIQDNLNPHSSIFRHSLRLSLATTLAVALYELFHLPYGYWITITVAVVLRPQYGATQQRVFRGIAATVAGGIIAALLIASVHNMLVLYLLLIVSGIISYSHFPNYFGRFYLFLTPFILLLFDMLYPGTWQTAFIRILDTLIGGALAYLVYTLLWPRGTRVYVSDLLANLILANRDCLHRVVTNVLEHHVDIKKLQQAREHVKSKYAALISAYQQLQDEPEKVRGNLTLIGNMMSYNQYFYDNVTSLANELQRLSDRSCITDLRSIAQEIENLLTIVANAVHSEQQLPQPVSQHEIIQRLQAELARFQPEQPTGVANNQNDTRSSGRKVCQVAVYTYLKPLTDTAIRMYAALVER</sequence>
<dbReference type="PANTHER" id="PTHR30509:SF9">
    <property type="entry name" value="MULTIDRUG RESISTANCE PROTEIN MDTO"/>
    <property type="match status" value="1"/>
</dbReference>
<proteinExistence type="inferred from homology"/>
<reference evidence="10 11" key="1">
    <citation type="journal article" date="2021" name="Int. J. Syst. Evol. Microbiol.">
        <title>Reticulibacter mediterranei gen. nov., sp. nov., within the new family Reticulibacteraceae fam. nov., and Ktedonospora formicarum gen. nov., sp. nov., Ktedonobacter robiniae sp. nov., Dictyobacter formicarum sp. nov. and Dictyobacter arantiisoli sp. nov., belonging to the class Ktedonobacteria.</title>
        <authorList>
            <person name="Yabe S."/>
            <person name="Zheng Y."/>
            <person name="Wang C.M."/>
            <person name="Sakai Y."/>
            <person name="Abe K."/>
            <person name="Yokota A."/>
            <person name="Donadio S."/>
            <person name="Cavaletti L."/>
            <person name="Monciardini P."/>
        </authorList>
    </citation>
    <scope>NUCLEOTIDE SEQUENCE [LARGE SCALE GENOMIC DNA]</scope>
    <source>
        <strain evidence="10 11">SOSP1-9</strain>
    </source>
</reference>
<evidence type="ECO:0000256" key="6">
    <source>
        <dbReference type="ARBA" id="ARBA00043993"/>
    </source>
</evidence>
<keyword evidence="4 7" id="KW-1133">Transmembrane helix</keyword>
<feature type="domain" description="Integral membrane bound transporter" evidence="9">
    <location>
        <begin position="415"/>
        <end position="539"/>
    </location>
</feature>
<feature type="transmembrane region" description="Helical" evidence="7">
    <location>
        <begin position="90"/>
        <end position="109"/>
    </location>
</feature>
<feature type="transmembrane region" description="Helical" evidence="7">
    <location>
        <begin position="498"/>
        <end position="515"/>
    </location>
</feature>
<feature type="domain" description="Integral membrane protein YccS N-terminal" evidence="8">
    <location>
        <begin position="68"/>
        <end position="334"/>
    </location>
</feature>
<dbReference type="RefSeq" id="WP_201365092.1">
    <property type="nucleotide sequence ID" value="NZ_BNJJ01000017.1"/>
</dbReference>
<evidence type="ECO:0000259" key="9">
    <source>
        <dbReference type="Pfam" id="PF13515"/>
    </source>
</evidence>
<keyword evidence="11" id="KW-1185">Reference proteome</keyword>
<dbReference type="EMBL" id="BNJJ01000017">
    <property type="protein sequence ID" value="GHO87530.1"/>
    <property type="molecule type" value="Genomic_DNA"/>
</dbReference>
<evidence type="ECO:0000256" key="5">
    <source>
        <dbReference type="ARBA" id="ARBA00023136"/>
    </source>
</evidence>
<comment type="similarity">
    <text evidence="6">Belongs to the YccS/YhfK family.</text>
</comment>
<organism evidence="10 11">
    <name type="scientific">Dictyobacter formicarum</name>
    <dbReference type="NCBI Taxonomy" id="2778368"/>
    <lineage>
        <taxon>Bacteria</taxon>
        <taxon>Bacillati</taxon>
        <taxon>Chloroflexota</taxon>
        <taxon>Ktedonobacteria</taxon>
        <taxon>Ktedonobacterales</taxon>
        <taxon>Dictyobacteraceae</taxon>
        <taxon>Dictyobacter</taxon>
    </lineage>
</organism>
<evidence type="ECO:0000256" key="1">
    <source>
        <dbReference type="ARBA" id="ARBA00004651"/>
    </source>
</evidence>
<evidence type="ECO:0000256" key="3">
    <source>
        <dbReference type="ARBA" id="ARBA00022692"/>
    </source>
</evidence>
<dbReference type="Pfam" id="PF13515">
    <property type="entry name" value="FUSC_2"/>
    <property type="match status" value="1"/>
</dbReference>
<dbReference type="PANTHER" id="PTHR30509">
    <property type="entry name" value="P-HYDROXYBENZOIC ACID EFFLUX PUMP SUBUNIT-RELATED"/>
    <property type="match status" value="1"/>
</dbReference>
<comment type="subcellular location">
    <subcellularLocation>
        <location evidence="1">Cell membrane</location>
        <topology evidence="1">Multi-pass membrane protein</topology>
    </subcellularLocation>
</comment>
<dbReference type="Proteomes" id="UP000635565">
    <property type="component" value="Unassembled WGS sequence"/>
</dbReference>
<feature type="transmembrane region" description="Helical" evidence="7">
    <location>
        <begin position="65"/>
        <end position="84"/>
    </location>
</feature>